<dbReference type="NCBIfam" id="NF005315">
    <property type="entry name" value="PRK06849.1"/>
    <property type="match status" value="1"/>
</dbReference>
<dbReference type="Gene3D" id="3.40.50.20">
    <property type="match status" value="1"/>
</dbReference>
<proteinExistence type="predicted"/>
<protein>
    <submittedName>
        <fullName evidence="1">Unannotated protein</fullName>
    </submittedName>
</protein>
<dbReference type="AlphaFoldDB" id="A0A6J7L160"/>
<organism evidence="1">
    <name type="scientific">freshwater metagenome</name>
    <dbReference type="NCBI Taxonomy" id="449393"/>
    <lineage>
        <taxon>unclassified sequences</taxon>
        <taxon>metagenomes</taxon>
        <taxon>ecological metagenomes</taxon>
    </lineage>
</organism>
<evidence type="ECO:0000313" key="1">
    <source>
        <dbReference type="EMBL" id="CAB4961751.1"/>
    </source>
</evidence>
<dbReference type="Gene3D" id="3.30.470.20">
    <property type="entry name" value="ATP-grasp fold, B domain"/>
    <property type="match status" value="1"/>
</dbReference>
<gene>
    <name evidence="1" type="ORF">UFOPK3564_04105</name>
</gene>
<accession>A0A6J7L160</accession>
<dbReference type="EMBL" id="CAFBMK010000501">
    <property type="protein sequence ID" value="CAB4961751.1"/>
    <property type="molecule type" value="Genomic_DNA"/>
</dbReference>
<name>A0A6J7L160_9ZZZZ</name>
<sequence>MTVGAVVRSAATLGALTAVLPLNAAIVGAALLRPRPAAPAHPPQGERRTILISGGKMTKALQLARSFHAAGHRVVLVETARYRLTGHRFSRAVDAFHVVPQPDDPGYADALLRIVRAEGVDVYVPVCSPKASRYDALARGTLDPHCEVVHVDPETLVTLDDKDRFAAAAAELGLAVPDTHRITDPRQVAGFAFPDDGTTYVLKSIAYDPVRRRDLTPLPRPTPEETAAFARSLPISEDNPWILQEFVAGEEFCTHSTVRDGRVRLHCCCRSSAFQLNYEHVDDPEIEAWVTRLVAALGVTGQASFDFIRGADGVAYAIECNPRTHSAITMLYDHPGVAAAYLDDDGDEVRPTAASRPTYWLYHELYDALRHPTRAPTVLRTIARGKDAIFDSADPLPFLMVHHVQIPRLLLSNLLRAKPWLTVDCNIGKLVEPAGD</sequence>
<reference evidence="1" key="1">
    <citation type="submission" date="2020-05" db="EMBL/GenBank/DDBJ databases">
        <authorList>
            <person name="Chiriac C."/>
            <person name="Salcher M."/>
            <person name="Ghai R."/>
            <person name="Kavagutti S V."/>
        </authorList>
    </citation>
    <scope>NUCLEOTIDE SEQUENCE</scope>
</reference>
<dbReference type="SUPFAM" id="SSF56059">
    <property type="entry name" value="Glutathione synthetase ATP-binding domain-like"/>
    <property type="match status" value="1"/>
</dbReference>